<dbReference type="PANTHER" id="PTHR48022:SF91">
    <property type="entry name" value="MAJOR FACILITATOR SUPERFAMILY (MFS) PROFILE DOMAIN-CONTAINING PROTEIN-RELATED"/>
    <property type="match status" value="1"/>
</dbReference>
<feature type="transmembrane region" description="Helical" evidence="8">
    <location>
        <begin position="355"/>
        <end position="376"/>
    </location>
</feature>
<evidence type="ECO:0000256" key="1">
    <source>
        <dbReference type="ARBA" id="ARBA00004141"/>
    </source>
</evidence>
<protein>
    <recommendedName>
        <fullName evidence="9">Major facilitator superfamily (MFS) profile domain-containing protein</fullName>
    </recommendedName>
</protein>
<feature type="transmembrane region" description="Helical" evidence="8">
    <location>
        <begin position="15"/>
        <end position="35"/>
    </location>
</feature>
<dbReference type="SUPFAM" id="SSF103473">
    <property type="entry name" value="MFS general substrate transporter"/>
    <property type="match status" value="1"/>
</dbReference>
<dbReference type="Proteomes" id="UP001446871">
    <property type="component" value="Unassembled WGS sequence"/>
</dbReference>
<dbReference type="InterPro" id="IPR005828">
    <property type="entry name" value="MFS_sugar_transport-like"/>
</dbReference>
<dbReference type="InterPro" id="IPR020846">
    <property type="entry name" value="MFS_dom"/>
</dbReference>
<evidence type="ECO:0000256" key="2">
    <source>
        <dbReference type="ARBA" id="ARBA00010992"/>
    </source>
</evidence>
<feature type="transmembrane region" description="Helical" evidence="8">
    <location>
        <begin position="290"/>
        <end position="313"/>
    </location>
</feature>
<organism evidence="10 11">
    <name type="scientific">Apiospora saccharicola</name>
    <dbReference type="NCBI Taxonomy" id="335842"/>
    <lineage>
        <taxon>Eukaryota</taxon>
        <taxon>Fungi</taxon>
        <taxon>Dikarya</taxon>
        <taxon>Ascomycota</taxon>
        <taxon>Pezizomycotina</taxon>
        <taxon>Sordariomycetes</taxon>
        <taxon>Xylariomycetidae</taxon>
        <taxon>Amphisphaeriales</taxon>
        <taxon>Apiosporaceae</taxon>
        <taxon>Apiospora</taxon>
    </lineage>
</organism>
<sequence length="493" mass="53680">MGQHSAIKARSSPPVTWRVICMSITYSLGGFLYGYDTGLFNHHLTHRQISGFLEMASFKQVFGTWDAETGKYLFSSTRSGLIVGLLSIGNLFGALVAGPLADRLGRKLPIMLACLIYGIGAVVQITSQHVWYQVALGRWTGGLGVGALSTLVPLATSETSPTNIRGLVVSGYQMSVTLGILTASLVNLGTESLPSSAAWRITMGLDFVWVSMLLLGLMFVPESPKYLFATGKHEGARNIIASLMGVQEDHPVLVRELGEMEASLQAERSSGGSTTDWKQMLRNRQIRSRILLATGILSFQQLTGVNFFFYYGTSVFAGTGISNSYITQVILGLVNVLCTVPGLYFAQRLRRKRCLFFGALWMALFLVIYASTGRFWLDQESPQRTPAASGVLIASTALFIAGFASTWGPISWGEAAIVCPAQCRATSASLATAVYWMWSFLIAFFTPAITARINYAYGYVFGGCCLLMALMVHVCLVESQGRTMEEVDAMYSN</sequence>
<feature type="transmembrane region" description="Helical" evidence="8">
    <location>
        <begin position="325"/>
        <end position="346"/>
    </location>
</feature>
<dbReference type="PROSITE" id="PS00216">
    <property type="entry name" value="SUGAR_TRANSPORT_1"/>
    <property type="match status" value="1"/>
</dbReference>
<evidence type="ECO:0000256" key="3">
    <source>
        <dbReference type="ARBA" id="ARBA00022448"/>
    </source>
</evidence>
<evidence type="ECO:0000259" key="9">
    <source>
        <dbReference type="PROSITE" id="PS50850"/>
    </source>
</evidence>
<feature type="transmembrane region" description="Helical" evidence="8">
    <location>
        <begin position="108"/>
        <end position="125"/>
    </location>
</feature>
<dbReference type="PROSITE" id="PS50850">
    <property type="entry name" value="MFS"/>
    <property type="match status" value="1"/>
</dbReference>
<evidence type="ECO:0000256" key="7">
    <source>
        <dbReference type="RuleBase" id="RU003346"/>
    </source>
</evidence>
<keyword evidence="6 8" id="KW-0472">Membrane</keyword>
<dbReference type="Gene3D" id="1.20.1250.20">
    <property type="entry name" value="MFS general substrate transporter like domains"/>
    <property type="match status" value="1"/>
</dbReference>
<name>A0ABR1UPI1_9PEZI</name>
<keyword evidence="5 8" id="KW-1133">Transmembrane helix</keyword>
<keyword evidence="4 8" id="KW-0812">Transmembrane</keyword>
<feature type="transmembrane region" description="Helical" evidence="8">
    <location>
        <begin position="455"/>
        <end position="476"/>
    </location>
</feature>
<feature type="transmembrane region" description="Helical" evidence="8">
    <location>
        <begin position="428"/>
        <end position="449"/>
    </location>
</feature>
<evidence type="ECO:0000313" key="11">
    <source>
        <dbReference type="Proteomes" id="UP001446871"/>
    </source>
</evidence>
<gene>
    <name evidence="10" type="ORF">PG996_010757</name>
</gene>
<feature type="transmembrane region" description="Helical" evidence="8">
    <location>
        <begin position="167"/>
        <end position="186"/>
    </location>
</feature>
<keyword evidence="11" id="KW-1185">Reference proteome</keyword>
<dbReference type="InterPro" id="IPR050360">
    <property type="entry name" value="MFS_Sugar_Transporters"/>
</dbReference>
<evidence type="ECO:0000313" key="10">
    <source>
        <dbReference type="EMBL" id="KAK8060827.1"/>
    </source>
</evidence>
<proteinExistence type="inferred from homology"/>
<dbReference type="PRINTS" id="PR00171">
    <property type="entry name" value="SUGRTRNSPORT"/>
</dbReference>
<dbReference type="InterPro" id="IPR003663">
    <property type="entry name" value="Sugar/inositol_transpt"/>
</dbReference>
<feature type="transmembrane region" description="Helical" evidence="8">
    <location>
        <begin position="81"/>
        <end position="101"/>
    </location>
</feature>
<dbReference type="EMBL" id="JAQQWM010000006">
    <property type="protein sequence ID" value="KAK8060827.1"/>
    <property type="molecule type" value="Genomic_DNA"/>
</dbReference>
<dbReference type="Pfam" id="PF00083">
    <property type="entry name" value="Sugar_tr"/>
    <property type="match status" value="1"/>
</dbReference>
<keyword evidence="3 7" id="KW-0813">Transport</keyword>
<dbReference type="InterPro" id="IPR005829">
    <property type="entry name" value="Sugar_transporter_CS"/>
</dbReference>
<reference evidence="10 11" key="1">
    <citation type="submission" date="2023-01" db="EMBL/GenBank/DDBJ databases">
        <title>Analysis of 21 Apiospora genomes using comparative genomics revels a genus with tremendous synthesis potential of carbohydrate active enzymes and secondary metabolites.</title>
        <authorList>
            <person name="Sorensen T."/>
        </authorList>
    </citation>
    <scope>NUCLEOTIDE SEQUENCE [LARGE SCALE GENOMIC DNA]</scope>
    <source>
        <strain evidence="10 11">CBS 83171</strain>
    </source>
</reference>
<dbReference type="NCBIfam" id="TIGR00879">
    <property type="entry name" value="SP"/>
    <property type="match status" value="1"/>
</dbReference>
<comment type="subcellular location">
    <subcellularLocation>
        <location evidence="1">Membrane</location>
        <topology evidence="1">Multi-pass membrane protein</topology>
    </subcellularLocation>
</comment>
<evidence type="ECO:0000256" key="8">
    <source>
        <dbReference type="SAM" id="Phobius"/>
    </source>
</evidence>
<comment type="similarity">
    <text evidence="2 7">Belongs to the major facilitator superfamily. Sugar transporter (TC 2.A.1.1) family.</text>
</comment>
<evidence type="ECO:0000256" key="4">
    <source>
        <dbReference type="ARBA" id="ARBA00022692"/>
    </source>
</evidence>
<dbReference type="InterPro" id="IPR036259">
    <property type="entry name" value="MFS_trans_sf"/>
</dbReference>
<feature type="transmembrane region" description="Helical" evidence="8">
    <location>
        <begin position="388"/>
        <end position="407"/>
    </location>
</feature>
<evidence type="ECO:0000256" key="5">
    <source>
        <dbReference type="ARBA" id="ARBA00022989"/>
    </source>
</evidence>
<comment type="caution">
    <text evidence="10">The sequence shown here is derived from an EMBL/GenBank/DDBJ whole genome shotgun (WGS) entry which is preliminary data.</text>
</comment>
<feature type="transmembrane region" description="Helical" evidence="8">
    <location>
        <begin position="198"/>
        <end position="220"/>
    </location>
</feature>
<feature type="transmembrane region" description="Helical" evidence="8">
    <location>
        <begin position="131"/>
        <end position="155"/>
    </location>
</feature>
<feature type="domain" description="Major facilitator superfamily (MFS) profile" evidence="9">
    <location>
        <begin position="22"/>
        <end position="480"/>
    </location>
</feature>
<dbReference type="PANTHER" id="PTHR48022">
    <property type="entry name" value="PLASTIDIC GLUCOSE TRANSPORTER 4"/>
    <property type="match status" value="1"/>
</dbReference>
<accession>A0ABR1UPI1</accession>
<evidence type="ECO:0000256" key="6">
    <source>
        <dbReference type="ARBA" id="ARBA00023136"/>
    </source>
</evidence>